<organism evidence="5 6">
    <name type="scientific">Syncephalastrum racemosum</name>
    <name type="common">Filamentous fungus</name>
    <dbReference type="NCBI Taxonomy" id="13706"/>
    <lineage>
        <taxon>Eukaryota</taxon>
        <taxon>Fungi</taxon>
        <taxon>Fungi incertae sedis</taxon>
        <taxon>Mucoromycota</taxon>
        <taxon>Mucoromycotina</taxon>
        <taxon>Mucoromycetes</taxon>
        <taxon>Mucorales</taxon>
        <taxon>Syncephalastraceae</taxon>
        <taxon>Syncephalastrum</taxon>
    </lineage>
</organism>
<dbReference type="PRINTS" id="PR01415">
    <property type="entry name" value="ANKYRIN"/>
</dbReference>
<evidence type="ECO:0000256" key="3">
    <source>
        <dbReference type="PROSITE-ProRule" id="PRU00023"/>
    </source>
</evidence>
<reference evidence="5 6" key="1">
    <citation type="submission" date="2016-07" db="EMBL/GenBank/DDBJ databases">
        <title>Pervasive Adenine N6-methylation of Active Genes in Fungi.</title>
        <authorList>
            <consortium name="DOE Joint Genome Institute"/>
            <person name="Mondo S.J."/>
            <person name="Dannebaum R.O."/>
            <person name="Kuo R.C."/>
            <person name="Labutti K."/>
            <person name="Haridas S."/>
            <person name="Kuo A."/>
            <person name="Salamov A."/>
            <person name="Ahrendt S.R."/>
            <person name="Lipzen A."/>
            <person name="Sullivan W."/>
            <person name="Andreopoulos W.B."/>
            <person name="Clum A."/>
            <person name="Lindquist E."/>
            <person name="Daum C."/>
            <person name="Ramamoorthy G.K."/>
            <person name="Gryganskyi A."/>
            <person name="Culley D."/>
            <person name="Magnuson J.K."/>
            <person name="James T.Y."/>
            <person name="O'Malley M.A."/>
            <person name="Stajich J.E."/>
            <person name="Spatafora J.W."/>
            <person name="Visel A."/>
            <person name="Grigoriev I.V."/>
        </authorList>
    </citation>
    <scope>NUCLEOTIDE SEQUENCE [LARGE SCALE GENOMIC DNA]</scope>
    <source>
        <strain evidence="5 6">NRRL 2496</strain>
    </source>
</reference>
<keyword evidence="1" id="KW-0677">Repeat</keyword>
<keyword evidence="2 3" id="KW-0040">ANK repeat</keyword>
<dbReference type="PROSITE" id="PS50297">
    <property type="entry name" value="ANK_REP_REGION"/>
    <property type="match status" value="3"/>
</dbReference>
<dbReference type="InParanoid" id="A0A1X2HCR3"/>
<dbReference type="PROSITE" id="PS50088">
    <property type="entry name" value="ANK_REPEAT"/>
    <property type="match status" value="3"/>
</dbReference>
<accession>A0A1X2HCR3</accession>
<feature type="compositionally biased region" description="Basic and acidic residues" evidence="4">
    <location>
        <begin position="69"/>
        <end position="84"/>
    </location>
</feature>
<dbReference type="EMBL" id="MCGN01000005">
    <property type="protein sequence ID" value="ORY96584.1"/>
    <property type="molecule type" value="Genomic_DNA"/>
</dbReference>
<dbReference type="SUPFAM" id="SSF48403">
    <property type="entry name" value="Ankyrin repeat"/>
    <property type="match status" value="1"/>
</dbReference>
<dbReference type="STRING" id="13706.A0A1X2HCR3"/>
<keyword evidence="6" id="KW-1185">Reference proteome</keyword>
<evidence type="ECO:0000256" key="1">
    <source>
        <dbReference type="ARBA" id="ARBA00022737"/>
    </source>
</evidence>
<dbReference type="Pfam" id="PF12796">
    <property type="entry name" value="Ank_2"/>
    <property type="match status" value="1"/>
</dbReference>
<feature type="non-terminal residue" evidence="5">
    <location>
        <position position="1"/>
    </location>
</feature>
<name>A0A1X2HCR3_SYNRA</name>
<dbReference type="GO" id="GO:0085020">
    <property type="term" value="P:protein K6-linked ubiquitination"/>
    <property type="evidence" value="ECO:0007669"/>
    <property type="project" value="TreeGrafter"/>
</dbReference>
<feature type="repeat" description="ANK" evidence="3">
    <location>
        <begin position="70"/>
        <end position="102"/>
    </location>
</feature>
<dbReference type="PANTHER" id="PTHR24171:SF8">
    <property type="entry name" value="BRCA1-ASSOCIATED RING DOMAIN PROTEIN 1"/>
    <property type="match status" value="1"/>
</dbReference>
<evidence type="ECO:0000256" key="2">
    <source>
        <dbReference type="ARBA" id="ARBA00023043"/>
    </source>
</evidence>
<proteinExistence type="predicted"/>
<dbReference type="Proteomes" id="UP000242180">
    <property type="component" value="Unassembled WGS sequence"/>
</dbReference>
<feature type="region of interest" description="Disordered" evidence="4">
    <location>
        <begin position="57"/>
        <end position="84"/>
    </location>
</feature>
<evidence type="ECO:0000313" key="6">
    <source>
        <dbReference type="Proteomes" id="UP000242180"/>
    </source>
</evidence>
<gene>
    <name evidence="5" type="ORF">BCR43DRAFT_411886</name>
</gene>
<sequence length="110" mass="11717">GRTLLHRTCTEGKVDKIASLLKQGANTNIRDNEGWTPLHEAARHGHVEIAELLVQHGADHGAHANSKGADQDTPLHDATENGHEDVAVHLLSFGADPEARNANGATPLDI</sequence>
<dbReference type="SMART" id="SM00248">
    <property type="entry name" value="ANK"/>
    <property type="match status" value="3"/>
</dbReference>
<dbReference type="Pfam" id="PF00023">
    <property type="entry name" value="Ank"/>
    <property type="match status" value="1"/>
</dbReference>
<dbReference type="Gene3D" id="1.25.40.20">
    <property type="entry name" value="Ankyrin repeat-containing domain"/>
    <property type="match status" value="2"/>
</dbReference>
<dbReference type="GO" id="GO:0004842">
    <property type="term" value="F:ubiquitin-protein transferase activity"/>
    <property type="evidence" value="ECO:0007669"/>
    <property type="project" value="TreeGrafter"/>
</dbReference>
<feature type="repeat" description="ANK" evidence="3">
    <location>
        <begin position="33"/>
        <end position="65"/>
    </location>
</feature>
<feature type="non-terminal residue" evidence="5">
    <location>
        <position position="110"/>
    </location>
</feature>
<dbReference type="AlphaFoldDB" id="A0A1X2HCR3"/>
<dbReference type="OrthoDB" id="194358at2759"/>
<feature type="repeat" description="ANK" evidence="3">
    <location>
        <begin position="1"/>
        <end position="32"/>
    </location>
</feature>
<evidence type="ECO:0000313" key="5">
    <source>
        <dbReference type="EMBL" id="ORY96584.1"/>
    </source>
</evidence>
<dbReference type="OMA" id="YGDAKYS"/>
<dbReference type="InterPro" id="IPR002110">
    <property type="entry name" value="Ankyrin_rpt"/>
</dbReference>
<evidence type="ECO:0000256" key="4">
    <source>
        <dbReference type="SAM" id="MobiDB-lite"/>
    </source>
</evidence>
<dbReference type="PANTHER" id="PTHR24171">
    <property type="entry name" value="ANKYRIN REPEAT DOMAIN-CONTAINING PROTEIN 39-RELATED"/>
    <property type="match status" value="1"/>
</dbReference>
<dbReference type="InterPro" id="IPR036770">
    <property type="entry name" value="Ankyrin_rpt-contain_sf"/>
</dbReference>
<protein>
    <submittedName>
        <fullName evidence="5">Ankyrin repeat-containing domain protein</fullName>
    </submittedName>
</protein>
<comment type="caution">
    <text evidence="5">The sequence shown here is derived from an EMBL/GenBank/DDBJ whole genome shotgun (WGS) entry which is preliminary data.</text>
</comment>